<evidence type="ECO:0000313" key="2">
    <source>
        <dbReference type="EMBL" id="AFV90759.1"/>
    </source>
</evidence>
<dbReference type="HOGENOM" id="CLU_189130_1_1_11"/>
<dbReference type="KEGG" id="pbo:PACID_29940"/>
<protein>
    <submittedName>
        <fullName evidence="2">Uncharacterized protein</fullName>
    </submittedName>
</protein>
<sequence length="50" mass="5635">MLAEQTDEWAEGRRYLGLEVLERSRIPQTPVSEDQTRLEGADPIPPELAA</sequence>
<dbReference type="AlphaFoldDB" id="K7RRU1"/>
<dbReference type="PATRIC" id="fig|1171373.8.peg.2944"/>
<organism evidence="2 3">
    <name type="scientific">Acidipropionibacterium acidipropionici (strain ATCC 4875 / DSM 20272 / JCM 6432 / NBRC 12425 / NCIMB 8070 / 4)</name>
    <name type="common">Propionibacterium acidipropionici</name>
    <dbReference type="NCBI Taxonomy" id="1171373"/>
    <lineage>
        <taxon>Bacteria</taxon>
        <taxon>Bacillati</taxon>
        <taxon>Actinomycetota</taxon>
        <taxon>Actinomycetes</taxon>
        <taxon>Propionibacteriales</taxon>
        <taxon>Propionibacteriaceae</taxon>
        <taxon>Acidipropionibacterium</taxon>
    </lineage>
</organism>
<dbReference type="EMBL" id="CP003493">
    <property type="protein sequence ID" value="AFV90759.1"/>
    <property type="molecule type" value="Genomic_DNA"/>
</dbReference>
<evidence type="ECO:0000256" key="1">
    <source>
        <dbReference type="SAM" id="MobiDB-lite"/>
    </source>
</evidence>
<dbReference type="Proteomes" id="UP000000214">
    <property type="component" value="Chromosome"/>
</dbReference>
<evidence type="ECO:0000313" key="3">
    <source>
        <dbReference type="Proteomes" id="UP000000214"/>
    </source>
</evidence>
<proteinExistence type="predicted"/>
<accession>K7RRU1</accession>
<reference evidence="2 3" key="1">
    <citation type="journal article" date="2012" name="BMC Genomics">
        <title>The genome sequence of Propionibacterium acidipropionici provides insights into its biotechnological and industrial potential.</title>
        <authorList>
            <person name="Parizzi L.P."/>
            <person name="Grassi M.C."/>
            <person name="Llerena L.A."/>
            <person name="Carazzolle M.F."/>
            <person name="Queiroz V.L."/>
            <person name="Lunardi I."/>
            <person name="Zeidler A.F."/>
            <person name="Teixeira P.J."/>
            <person name="Mieczkowski P."/>
            <person name="Rincones J."/>
            <person name="Pereira G.A."/>
        </authorList>
    </citation>
    <scope>NUCLEOTIDE SEQUENCE [LARGE SCALE GENOMIC DNA]</scope>
    <source>
        <strain evidence="3">ATCC 4875 / DSM 20272 / JCM 6432 / NBRC 12425 / NCIMB 8070</strain>
    </source>
</reference>
<name>K7RRU1_ACIA4</name>
<gene>
    <name evidence="2" type="ordered locus">PACID_29940</name>
</gene>
<dbReference type="eggNOG" id="COG3328">
    <property type="taxonomic scope" value="Bacteria"/>
</dbReference>
<feature type="region of interest" description="Disordered" evidence="1">
    <location>
        <begin position="23"/>
        <end position="50"/>
    </location>
</feature>